<dbReference type="OrthoDB" id="5344916at2"/>
<reference evidence="1 2" key="2">
    <citation type="journal article" date="2011" name="J. Bacteriol.">
        <title>Genomes of three methylotrophs from a single niche uncover genetic and metabolic divergence of Methylophilaceae.</title>
        <authorList>
            <person name="Lapidus A."/>
            <person name="Clum A."/>
            <person name="Labutti K."/>
            <person name="Kaluzhnaya M.G."/>
            <person name="Lim S."/>
            <person name="Beck D.A."/>
            <person name="Glavina Del Rio T."/>
            <person name="Nolan M."/>
            <person name="Mavromatis K."/>
            <person name="Huntemann M."/>
            <person name="Lucas S."/>
            <person name="Lidstrom M.E."/>
            <person name="Ivanova N."/>
            <person name="Chistoserdova L."/>
        </authorList>
    </citation>
    <scope>NUCLEOTIDE SEQUENCE [LARGE SCALE GENOMIC DNA]</scope>
    <source>
        <strain evidence="1 2">SIP3-4</strain>
    </source>
</reference>
<dbReference type="STRING" id="582744.Msip34_2022"/>
<sequence length="251" mass="28942">MVEHYLNKQEKLNEREVGNWLESYGVRNYTINEDLTVDVKGDVYLKNRGITNIPIQFGKVGKNFHCEGNNLTSLKGCPIEVGNYFDCSNNKLETLEFAPLKVGGSFDCSDNKLVDLKFAPKEIGGEFRVLEISNIFDIETRTPNNNFTNNIYNELDPKELLNYVQKEEFANKLRAELPKQDDFRTIIDSKQIQDLHAQILERNKTVEIPDTYITEANKPKEEVKEVKYITKEAKEDPIVNVSMTRTNKIKL</sequence>
<reference evidence="2" key="1">
    <citation type="submission" date="2009-07" db="EMBL/GenBank/DDBJ databases">
        <title>Complete sequence of chromosome of Methylovorus sp. SIP3-4.</title>
        <authorList>
            <person name="Lucas S."/>
            <person name="Copeland A."/>
            <person name="Lapidus A."/>
            <person name="Glavina del Rio T."/>
            <person name="Tice H."/>
            <person name="Bruce D."/>
            <person name="Goodwin L."/>
            <person name="Pitluck S."/>
            <person name="Clum A."/>
            <person name="Larimer F."/>
            <person name="Land M."/>
            <person name="Hauser L."/>
            <person name="Kyrpides N."/>
            <person name="Mikhailova N."/>
            <person name="Kayluzhnaya M."/>
            <person name="Chistoserdova L."/>
        </authorList>
    </citation>
    <scope>NUCLEOTIDE SEQUENCE [LARGE SCALE GENOMIC DNA]</scope>
    <source>
        <strain evidence="2">SIP3-4</strain>
    </source>
</reference>
<evidence type="ECO:0000313" key="2">
    <source>
        <dbReference type="Proteomes" id="UP000002743"/>
    </source>
</evidence>
<evidence type="ECO:0000313" key="1">
    <source>
        <dbReference type="EMBL" id="ACT51264.1"/>
    </source>
</evidence>
<dbReference type="InterPro" id="IPR032675">
    <property type="entry name" value="LRR_dom_sf"/>
</dbReference>
<name>C6X7T7_METGS</name>
<gene>
    <name evidence="1" type="ordered locus">Msip34_2022</name>
</gene>
<dbReference type="Gene3D" id="3.80.10.10">
    <property type="entry name" value="Ribonuclease Inhibitor"/>
    <property type="match status" value="1"/>
</dbReference>
<dbReference type="AlphaFoldDB" id="C6X7T7"/>
<accession>C6X7T7</accession>
<protein>
    <submittedName>
        <fullName evidence="1">Uncharacterized protein</fullName>
    </submittedName>
</protein>
<dbReference type="eggNOG" id="COG4886">
    <property type="taxonomic scope" value="Bacteria"/>
</dbReference>
<dbReference type="KEGG" id="mei:Msip34_2022"/>
<dbReference type="EMBL" id="CP001674">
    <property type="protein sequence ID" value="ACT51264.1"/>
    <property type="molecule type" value="Genomic_DNA"/>
</dbReference>
<dbReference type="Proteomes" id="UP000002743">
    <property type="component" value="Chromosome"/>
</dbReference>
<dbReference type="HOGENOM" id="CLU_996805_0_0_4"/>
<dbReference type="RefSeq" id="WP_015830611.1">
    <property type="nucleotide sequence ID" value="NC_012969.1"/>
</dbReference>
<organism evidence="1 2">
    <name type="scientific">Methylovorus glucosotrophus (strain SIP3-4)</name>
    <dbReference type="NCBI Taxonomy" id="582744"/>
    <lineage>
        <taxon>Bacteria</taxon>
        <taxon>Pseudomonadati</taxon>
        <taxon>Pseudomonadota</taxon>
        <taxon>Betaproteobacteria</taxon>
        <taxon>Nitrosomonadales</taxon>
        <taxon>Methylophilaceae</taxon>
        <taxon>Methylovorus</taxon>
    </lineage>
</organism>
<proteinExistence type="predicted"/>
<keyword evidence="2" id="KW-1185">Reference proteome</keyword>